<dbReference type="RefSeq" id="WP_212324943.1">
    <property type="nucleotide sequence ID" value="NZ_AP024463.1"/>
</dbReference>
<name>A0ABX7Y765_9ACTN</name>
<dbReference type="Proteomes" id="UP000678513">
    <property type="component" value="Chromosome"/>
</dbReference>
<feature type="transmembrane region" description="Helical" evidence="1">
    <location>
        <begin position="67"/>
        <end position="88"/>
    </location>
</feature>
<keyword evidence="1" id="KW-1133">Transmembrane helix</keyword>
<keyword evidence="3" id="KW-1185">Reference proteome</keyword>
<feature type="transmembrane region" description="Helical" evidence="1">
    <location>
        <begin position="28"/>
        <end position="47"/>
    </location>
</feature>
<proteinExistence type="predicted"/>
<feature type="transmembrane region" description="Helical" evidence="1">
    <location>
        <begin position="185"/>
        <end position="206"/>
    </location>
</feature>
<feature type="transmembrane region" description="Helical" evidence="1">
    <location>
        <begin position="237"/>
        <end position="258"/>
    </location>
</feature>
<protein>
    <recommendedName>
        <fullName evidence="4">ABC transporter permease</fullName>
    </recommendedName>
</protein>
<keyword evidence="1" id="KW-0472">Membrane</keyword>
<feature type="transmembrane region" description="Helical" evidence="1">
    <location>
        <begin position="109"/>
        <end position="135"/>
    </location>
</feature>
<evidence type="ECO:0008006" key="4">
    <source>
        <dbReference type="Google" id="ProtNLM"/>
    </source>
</evidence>
<feature type="transmembrane region" description="Helical" evidence="1">
    <location>
        <begin position="155"/>
        <end position="178"/>
    </location>
</feature>
<evidence type="ECO:0000313" key="3">
    <source>
        <dbReference type="Proteomes" id="UP000678513"/>
    </source>
</evidence>
<accession>A0ABX7Y765</accession>
<gene>
    <name evidence="2" type="ORF">J5A65_02580</name>
</gene>
<organism evidence="2 3">
    <name type="scientific">Arachnia rubra</name>
    <dbReference type="NCBI Taxonomy" id="1547448"/>
    <lineage>
        <taxon>Bacteria</taxon>
        <taxon>Bacillati</taxon>
        <taxon>Actinomycetota</taxon>
        <taxon>Actinomycetes</taxon>
        <taxon>Propionibacteriales</taxon>
        <taxon>Propionibacteriaceae</taxon>
        <taxon>Arachnia</taxon>
    </lineage>
</organism>
<keyword evidence="1" id="KW-0812">Transmembrane</keyword>
<reference evidence="2 3" key="1">
    <citation type="submission" date="2021-03" db="EMBL/GenBank/DDBJ databases">
        <title>Human Oral Microbial Genomes.</title>
        <authorList>
            <person name="Johnston C.D."/>
            <person name="Chen T."/>
            <person name="Dewhirst F.E."/>
        </authorList>
    </citation>
    <scope>NUCLEOTIDE SEQUENCE [LARGE SCALE GENOMIC DNA]</scope>
    <source>
        <strain evidence="2 3">DSMZ 100122</strain>
    </source>
</reference>
<dbReference type="EMBL" id="CP072384">
    <property type="protein sequence ID" value="QUC08652.1"/>
    <property type="molecule type" value="Genomic_DNA"/>
</dbReference>
<sequence length="263" mass="27093">MTGVHRAGLSSAAAGEFAKARSWRTGRALLVVALLGAALGSAMFVATVPLTMSQSLAALQERQRVEVSLMGVDVANIVCLVTAILFVSNENSSNLVEVTARLTPVRHRVVLAKLIVAGGLSCVISVLATLLAYGAGMVTLTAAGAPLPAFDGGTLQALLGTMLMIPVHTVLAVAMAYLTRSGLMAFLGVFAVMCLPTLSSILPSALDRAAQWLLLTPALHTISGIATPGGKEFTHPVAAAGVVLGWMVVPLLLAVSAFRSRDL</sequence>
<evidence type="ECO:0000256" key="1">
    <source>
        <dbReference type="SAM" id="Phobius"/>
    </source>
</evidence>
<evidence type="ECO:0000313" key="2">
    <source>
        <dbReference type="EMBL" id="QUC08652.1"/>
    </source>
</evidence>